<accession>A0A2B7WZH3</accession>
<evidence type="ECO:0000313" key="2">
    <source>
        <dbReference type="Proteomes" id="UP000223968"/>
    </source>
</evidence>
<dbReference type="Proteomes" id="UP000223968">
    <property type="component" value="Unassembled WGS sequence"/>
</dbReference>
<protein>
    <submittedName>
        <fullName evidence="1">Uncharacterized protein</fullName>
    </submittedName>
</protein>
<evidence type="ECO:0000313" key="1">
    <source>
        <dbReference type="EMBL" id="PGH01941.1"/>
    </source>
</evidence>
<sequence length="259" mass="29295">MSTKLLKEAFDDCINSFSRLLRQLENDEQKEGDAMPSTKWKAELCRLEKWRDMVKVNENQNLSPLAFSIIRYGSPYCDSKTIAKAGPLRRTISHAVIAVGQISTTMLSDIPSSSPTTTDLEKCPKSAHVFINCLYILMGTIDLIPAERHSRAEECVISDQKYAREACPKADEETVKLLGEAITRRRHYFEFCKSSHERLLSLLPSGRGRVVLQLRTSIQITFPHPLRDGHPKNPLNVPIAFTKLLWKLAIVGLNIFVKT</sequence>
<organism evidence="1 2">
    <name type="scientific">Helicocarpus griseus UAMH5409</name>
    <dbReference type="NCBI Taxonomy" id="1447875"/>
    <lineage>
        <taxon>Eukaryota</taxon>
        <taxon>Fungi</taxon>
        <taxon>Dikarya</taxon>
        <taxon>Ascomycota</taxon>
        <taxon>Pezizomycotina</taxon>
        <taxon>Eurotiomycetes</taxon>
        <taxon>Eurotiomycetidae</taxon>
        <taxon>Onygenales</taxon>
        <taxon>Ajellomycetaceae</taxon>
        <taxon>Helicocarpus</taxon>
    </lineage>
</organism>
<reference evidence="1 2" key="1">
    <citation type="submission" date="2017-10" db="EMBL/GenBank/DDBJ databases">
        <title>Comparative genomics in systemic dimorphic fungi from Ajellomycetaceae.</title>
        <authorList>
            <person name="Munoz J.F."/>
            <person name="Mcewen J.G."/>
            <person name="Clay O.K."/>
            <person name="Cuomo C.A."/>
        </authorList>
    </citation>
    <scope>NUCLEOTIDE SEQUENCE [LARGE SCALE GENOMIC DNA]</scope>
    <source>
        <strain evidence="1 2">UAMH5409</strain>
    </source>
</reference>
<proteinExistence type="predicted"/>
<name>A0A2B7WZH3_9EURO</name>
<dbReference type="EMBL" id="PDNB01000165">
    <property type="protein sequence ID" value="PGH01941.1"/>
    <property type="molecule type" value="Genomic_DNA"/>
</dbReference>
<dbReference type="AlphaFoldDB" id="A0A2B7WZH3"/>
<keyword evidence="2" id="KW-1185">Reference proteome</keyword>
<comment type="caution">
    <text evidence="1">The sequence shown here is derived from an EMBL/GenBank/DDBJ whole genome shotgun (WGS) entry which is preliminary data.</text>
</comment>
<gene>
    <name evidence="1" type="ORF">AJ79_07772</name>
</gene>